<dbReference type="InterPro" id="IPR025705">
    <property type="entry name" value="Beta_hexosaminidase_sua/sub"/>
</dbReference>
<evidence type="ECO:0000259" key="10">
    <source>
        <dbReference type="Pfam" id="PF00728"/>
    </source>
</evidence>
<accession>A0A0A7CM22</accession>
<keyword evidence="14" id="KW-1185">Reference proteome</keyword>
<name>A0A0A7CM22_9STRA</name>
<dbReference type="PIRSF" id="PIRSF001093">
    <property type="entry name" value="B-hxosamndse_ab_euk"/>
    <property type="match status" value="1"/>
</dbReference>
<feature type="signal peptide" evidence="9">
    <location>
        <begin position="1"/>
        <end position="16"/>
    </location>
</feature>
<evidence type="ECO:0000256" key="3">
    <source>
        <dbReference type="ARBA" id="ARBA00022729"/>
    </source>
</evidence>
<dbReference type="InterPro" id="IPR029019">
    <property type="entry name" value="HEX_eukaryotic_N"/>
</dbReference>
<dbReference type="GO" id="GO:0005975">
    <property type="term" value="P:carbohydrate metabolic process"/>
    <property type="evidence" value="ECO:0007669"/>
    <property type="project" value="InterPro"/>
</dbReference>
<dbReference type="OrthoDB" id="428480at2759"/>
<comment type="catalytic activity">
    <reaction evidence="1 7">
        <text>Hydrolysis of terminal non-reducing N-acetyl-D-hexosamine residues in N-acetyl-beta-D-hexosaminides.</text>
        <dbReference type="EC" id="3.2.1.52"/>
    </reaction>
</comment>
<dbReference type="PANTHER" id="PTHR22600">
    <property type="entry name" value="BETA-HEXOSAMINIDASE"/>
    <property type="match status" value="1"/>
</dbReference>
<dbReference type="STRING" id="74557.A0A0A7CM22"/>
<keyword evidence="4 7" id="KW-0378">Hydrolase</keyword>
<feature type="active site" description="Proton donor" evidence="8">
    <location>
        <position position="356"/>
    </location>
</feature>
<dbReference type="Gene3D" id="3.20.20.80">
    <property type="entry name" value="Glycosidases"/>
    <property type="match status" value="1"/>
</dbReference>
<evidence type="ECO:0000259" key="11">
    <source>
        <dbReference type="Pfam" id="PF14845"/>
    </source>
</evidence>
<evidence type="ECO:0000256" key="5">
    <source>
        <dbReference type="ARBA" id="ARBA00023180"/>
    </source>
</evidence>
<gene>
    <name evidence="13" type="ORF">THRCLA_07182</name>
</gene>
<dbReference type="InterPro" id="IPR017853">
    <property type="entry name" value="GH"/>
</dbReference>
<feature type="domain" description="Glycoside hydrolase family 20 catalytic" evidence="10">
    <location>
        <begin position="192"/>
        <end position="530"/>
    </location>
</feature>
<reference evidence="12 14" key="1">
    <citation type="journal article" date="2014" name="Genome Biol. Evol.">
        <title>The secreted proteins of Achlya hypogyna and Thraustotheca clavata identify the ancestral oomycete secretome and reveal gene acquisitions by horizontal gene transfer.</title>
        <authorList>
            <person name="Misner I."/>
            <person name="Blouin N."/>
            <person name="Leonard G."/>
            <person name="Richards T.A."/>
            <person name="Lane C.E."/>
        </authorList>
    </citation>
    <scope>NUCLEOTIDE SEQUENCE</scope>
    <source>
        <strain evidence="12 14">ATCC 34112</strain>
    </source>
</reference>
<evidence type="ECO:0000313" key="12">
    <source>
        <dbReference type="EMBL" id="AIG55611.1"/>
    </source>
</evidence>
<evidence type="ECO:0000256" key="8">
    <source>
        <dbReference type="PIRSR" id="PIRSR001093-1"/>
    </source>
</evidence>
<feature type="chain" id="PRO_5002038013" description="Beta-hexosaminidase" evidence="9">
    <location>
        <begin position="17"/>
        <end position="576"/>
    </location>
</feature>
<dbReference type="EC" id="3.2.1.52" evidence="7"/>
<evidence type="ECO:0000256" key="7">
    <source>
        <dbReference type="PIRNR" id="PIRNR001093"/>
    </source>
</evidence>
<dbReference type="EMBL" id="KM038150">
    <property type="protein sequence ID" value="AIG55611.1"/>
    <property type="molecule type" value="Genomic_DNA"/>
</dbReference>
<protein>
    <recommendedName>
        <fullName evidence="7">Beta-hexosaminidase</fullName>
        <ecNumber evidence="7">3.2.1.52</ecNumber>
    </recommendedName>
</protein>
<keyword evidence="5" id="KW-0325">Glycoprotein</keyword>
<evidence type="ECO:0000313" key="14">
    <source>
        <dbReference type="Proteomes" id="UP000243217"/>
    </source>
</evidence>
<keyword evidence="3 9" id="KW-0732">Signal</keyword>
<evidence type="ECO:0000256" key="6">
    <source>
        <dbReference type="ARBA" id="ARBA00023295"/>
    </source>
</evidence>
<feature type="domain" description="Beta-hexosaminidase eukaryotic type N-terminal" evidence="11">
    <location>
        <begin position="59"/>
        <end position="168"/>
    </location>
</feature>
<dbReference type="InterPro" id="IPR029018">
    <property type="entry name" value="Hex-like_dom2"/>
</dbReference>
<dbReference type="Pfam" id="PF14845">
    <property type="entry name" value="Glycohydro_20b2"/>
    <property type="match status" value="1"/>
</dbReference>
<dbReference type="Gene3D" id="3.30.379.10">
    <property type="entry name" value="Chitobiase/beta-hexosaminidase domain 2-like"/>
    <property type="match status" value="1"/>
</dbReference>
<dbReference type="InterPro" id="IPR015883">
    <property type="entry name" value="Glyco_hydro_20_cat"/>
</dbReference>
<evidence type="ECO:0000256" key="9">
    <source>
        <dbReference type="SAM" id="SignalP"/>
    </source>
</evidence>
<evidence type="ECO:0000256" key="4">
    <source>
        <dbReference type="ARBA" id="ARBA00022801"/>
    </source>
</evidence>
<dbReference type="FunFam" id="3.20.20.80:FF:000063">
    <property type="entry name" value="Beta-hexosaminidase"/>
    <property type="match status" value="1"/>
</dbReference>
<evidence type="ECO:0000256" key="1">
    <source>
        <dbReference type="ARBA" id="ARBA00001231"/>
    </source>
</evidence>
<organism evidence="12">
    <name type="scientific">Thraustotheca clavata</name>
    <dbReference type="NCBI Taxonomy" id="74557"/>
    <lineage>
        <taxon>Eukaryota</taxon>
        <taxon>Sar</taxon>
        <taxon>Stramenopiles</taxon>
        <taxon>Oomycota</taxon>
        <taxon>Saprolegniomycetes</taxon>
        <taxon>Saprolegniales</taxon>
        <taxon>Achlyaceae</taxon>
        <taxon>Thraustotheca</taxon>
    </lineage>
</organism>
<dbReference type="GO" id="GO:0030203">
    <property type="term" value="P:glycosaminoglycan metabolic process"/>
    <property type="evidence" value="ECO:0007669"/>
    <property type="project" value="TreeGrafter"/>
</dbReference>
<evidence type="ECO:0000313" key="13">
    <source>
        <dbReference type="EMBL" id="OQR96729.1"/>
    </source>
</evidence>
<proteinExistence type="inferred from homology"/>
<comment type="similarity">
    <text evidence="2 7">Belongs to the glycosyl hydrolase 20 family.</text>
</comment>
<dbReference type="AlphaFoldDB" id="A0A0A7CM22"/>
<dbReference type="SUPFAM" id="SSF51445">
    <property type="entry name" value="(Trans)glycosidases"/>
    <property type="match status" value="1"/>
</dbReference>
<dbReference type="GO" id="GO:0005886">
    <property type="term" value="C:plasma membrane"/>
    <property type="evidence" value="ECO:0007669"/>
    <property type="project" value="TreeGrafter"/>
</dbReference>
<dbReference type="GO" id="GO:0016231">
    <property type="term" value="F:beta-N-acetylglucosaminidase activity"/>
    <property type="evidence" value="ECO:0007669"/>
    <property type="project" value="TreeGrafter"/>
</dbReference>
<dbReference type="PRINTS" id="PR00738">
    <property type="entry name" value="GLHYDRLASE20"/>
</dbReference>
<dbReference type="Pfam" id="PF00728">
    <property type="entry name" value="Glyco_hydro_20"/>
    <property type="match status" value="1"/>
</dbReference>
<evidence type="ECO:0000256" key="2">
    <source>
        <dbReference type="ARBA" id="ARBA00006285"/>
    </source>
</evidence>
<dbReference type="Proteomes" id="UP000243217">
    <property type="component" value="Unassembled WGS sequence"/>
</dbReference>
<dbReference type="SUPFAM" id="SSF55545">
    <property type="entry name" value="beta-N-acetylhexosaminidase-like domain"/>
    <property type="match status" value="1"/>
</dbReference>
<dbReference type="EMBL" id="JNBS01001952">
    <property type="protein sequence ID" value="OQR96729.1"/>
    <property type="molecule type" value="Genomic_DNA"/>
</dbReference>
<dbReference type="PANTHER" id="PTHR22600:SF26">
    <property type="entry name" value="BETA-N-ACETYLHEXOSAMINIDASE"/>
    <property type="match status" value="1"/>
</dbReference>
<sequence length="576" mass="64773">MIWMLVVMMAMAGINGLQVPANAYSCVNHRCVAEPRGLEVKPGAMGLKLCEMTCSGNLWPLPWNVSLAKTAIAVSIDGIQHDAGFTSSLVHAMQHIFDNTLALKATECVLDAINATTLKINATIASFSEELKLETDESYTLELEDGQVLITAATIYGYRHALTTLTQLIEHDDLTHAMYIITSGIIVDNPFYPHRGVSLDTSRQFYSVASIRRLLDGMGATKLNSFHWHLTDSSSFPIEIKSEPRLTSNGAFSSHKVYTQREIRELVAYGKARGVRIIPELDAPAHAGAGWQWGAKAGLGELGVCFQHNPWPEACVEPPCGQLNPFNDHVYDILDMVYGELDYLFESDVFHMGGDEVHLGCWNMSEAVTKHMTNRTSKAFYNVWGMFQEKARALVRQEKIAIWTSDLTKAPYLNKYFDPNSTIVQMWTLSTSSDAKFYTSQGYSVIASYYDAYYLDCGFGNWILKGSDWCHPYHHWSVLYDLNLLHNVPQKHHKLVLGGEVALWSEEADESSMDVKIWPRAAAAAERWWLNPLKSSWKHAIDRIRIHRDRLVDIGIQADAIQPHWCRLNPGECTLL</sequence>
<keyword evidence="6 7" id="KW-0326">Glycosidase</keyword>